<evidence type="ECO:0000256" key="2">
    <source>
        <dbReference type="ARBA" id="ARBA00022605"/>
    </source>
</evidence>
<dbReference type="InterPro" id="IPR006062">
    <property type="entry name" value="His_biosynth"/>
</dbReference>
<dbReference type="PIRSF" id="PIRSF036936">
    <property type="entry name" value="IGPS_HisHF"/>
    <property type="match status" value="1"/>
</dbReference>
<dbReference type="CDD" id="cd01748">
    <property type="entry name" value="GATase1_IGP_Synthase"/>
    <property type="match status" value="1"/>
</dbReference>
<keyword evidence="9" id="KW-0934">Plastid</keyword>
<comment type="similarity">
    <text evidence="10">Belongs to the HisA/HisF family.</text>
</comment>
<evidence type="ECO:0000256" key="5">
    <source>
        <dbReference type="ARBA" id="ARBA00023102"/>
    </source>
</evidence>
<dbReference type="Gene3D" id="3.40.50.880">
    <property type="match status" value="1"/>
</dbReference>
<dbReference type="SUPFAM" id="SSF52317">
    <property type="entry name" value="Class I glutamine amidotransferase-like"/>
    <property type="match status" value="1"/>
</dbReference>
<dbReference type="NCBIfam" id="TIGR01855">
    <property type="entry name" value="IMP_synth_hisH"/>
    <property type="match status" value="1"/>
</dbReference>
<dbReference type="EMBL" id="CP126214">
    <property type="protein sequence ID" value="WIA15880.1"/>
    <property type="molecule type" value="Genomic_DNA"/>
</dbReference>
<dbReference type="Gene3D" id="3.20.20.70">
    <property type="entry name" value="Aldolase class I"/>
    <property type="match status" value="2"/>
</dbReference>
<reference evidence="13 14" key="1">
    <citation type="submission" date="2023-05" db="EMBL/GenBank/DDBJ databases">
        <title>A 100% complete, gapless, phased diploid assembly of the Scenedesmus obliquus UTEX 3031 genome.</title>
        <authorList>
            <person name="Biondi T.C."/>
            <person name="Hanschen E.R."/>
            <person name="Kwon T."/>
            <person name="Eng W."/>
            <person name="Kruse C.P.S."/>
            <person name="Koehler S.I."/>
            <person name="Kunde Y."/>
            <person name="Gleasner C.D."/>
            <person name="You Mak K.T."/>
            <person name="Polle J."/>
            <person name="Hovde B.T."/>
            <person name="Starkenburg S.R."/>
        </authorList>
    </citation>
    <scope>NUCLEOTIDE SEQUENCE [LARGE SCALE GENOMIC DNA]</scope>
    <source>
        <strain evidence="13 14">DOE0152z</strain>
    </source>
</reference>
<dbReference type="PROSITE" id="PS51274">
    <property type="entry name" value="GATASE_COBBQ"/>
    <property type="match status" value="1"/>
</dbReference>
<dbReference type="EC" id="3.5.1.2" evidence="9"/>
<feature type="region of interest" description="Disordered" evidence="11">
    <location>
        <begin position="1"/>
        <end position="24"/>
    </location>
</feature>
<dbReference type="Pfam" id="PF00977">
    <property type="entry name" value="His_biosynth"/>
    <property type="match status" value="1"/>
</dbReference>
<proteinExistence type="inferred from homology"/>
<evidence type="ECO:0000256" key="3">
    <source>
        <dbReference type="ARBA" id="ARBA00022801"/>
    </source>
</evidence>
<keyword evidence="5 9" id="KW-0368">Histidine biosynthesis</keyword>
<evidence type="ECO:0000256" key="10">
    <source>
        <dbReference type="RuleBase" id="RU003657"/>
    </source>
</evidence>
<dbReference type="InterPro" id="IPR029062">
    <property type="entry name" value="Class_I_gatase-like"/>
</dbReference>
<dbReference type="PANTHER" id="PTHR21235">
    <property type="entry name" value="IMIDAZOLE GLYCEROL PHOSPHATE SYNTHASE SUBUNIT HISF/H IGP SYNTHASE SUBUNIT HISF/H"/>
    <property type="match status" value="1"/>
</dbReference>
<dbReference type="InterPro" id="IPR013785">
    <property type="entry name" value="Aldolase_TIM"/>
</dbReference>
<dbReference type="InterPro" id="IPR050064">
    <property type="entry name" value="IGPS_HisA/HisF"/>
</dbReference>
<evidence type="ECO:0000256" key="7">
    <source>
        <dbReference type="ARBA" id="ARBA00047838"/>
    </source>
</evidence>
<evidence type="ECO:0000313" key="14">
    <source>
        <dbReference type="Proteomes" id="UP001244341"/>
    </source>
</evidence>
<comment type="catalytic activity">
    <reaction evidence="7 9">
        <text>5-[(5-phospho-1-deoxy-D-ribulos-1-ylimino)methylamino]-1-(5-phospho-beta-D-ribosyl)imidazole-4-carboxamide + L-glutamine = D-erythro-1-(imidazol-4-yl)glycerol 3-phosphate + 5-amino-1-(5-phospho-beta-D-ribosyl)imidazole-4-carboxamide + L-glutamate + H(+)</text>
        <dbReference type="Rhea" id="RHEA:24793"/>
        <dbReference type="ChEBI" id="CHEBI:15378"/>
        <dbReference type="ChEBI" id="CHEBI:29985"/>
        <dbReference type="ChEBI" id="CHEBI:58278"/>
        <dbReference type="ChEBI" id="CHEBI:58359"/>
        <dbReference type="ChEBI" id="CHEBI:58475"/>
        <dbReference type="ChEBI" id="CHEBI:58525"/>
        <dbReference type="EC" id="4.3.2.10"/>
    </reaction>
</comment>
<dbReference type="HAMAP" id="MF_00278">
    <property type="entry name" value="HisH"/>
    <property type="match status" value="1"/>
</dbReference>
<keyword evidence="3 9" id="KW-0378">Hydrolase</keyword>
<evidence type="ECO:0000256" key="8">
    <source>
        <dbReference type="ARBA" id="ARBA00049534"/>
    </source>
</evidence>
<dbReference type="PANTHER" id="PTHR21235:SF2">
    <property type="entry name" value="IMIDAZOLE GLYCEROL PHOSPHATE SYNTHASE HISHF"/>
    <property type="match status" value="1"/>
</dbReference>
<comment type="similarity">
    <text evidence="9">In the C-terminal section; belongs to the HisA/HisF family.</text>
</comment>
<evidence type="ECO:0000256" key="6">
    <source>
        <dbReference type="ARBA" id="ARBA00023239"/>
    </source>
</evidence>
<keyword evidence="6 9" id="KW-0456">Lyase</keyword>
<evidence type="ECO:0000259" key="12">
    <source>
        <dbReference type="Pfam" id="PF00117"/>
    </source>
</evidence>
<evidence type="ECO:0000256" key="11">
    <source>
        <dbReference type="SAM" id="MobiDB-lite"/>
    </source>
</evidence>
<accession>A0ABY8U3E7</accession>
<gene>
    <name evidence="13" type="ORF">OEZ85_012630</name>
</gene>
<evidence type="ECO:0000313" key="13">
    <source>
        <dbReference type="EMBL" id="WIA15880.1"/>
    </source>
</evidence>
<dbReference type="PROSITE" id="PS51273">
    <property type="entry name" value="GATASE_TYPE_1"/>
    <property type="match status" value="1"/>
</dbReference>
<comment type="subcellular location">
    <subcellularLocation>
        <location evidence="9">Plastid</location>
        <location evidence="9">Chloroplast</location>
    </subcellularLocation>
</comment>
<protein>
    <recommendedName>
        <fullName evidence="9">Imidazole glycerol phosphate synthase hisHF</fullName>
    </recommendedName>
    <domain>
        <recommendedName>
            <fullName evidence="9">Glutaminase</fullName>
            <ecNumber evidence="9">3.5.1.2</ecNumber>
        </recommendedName>
    </domain>
    <domain>
        <recommendedName>
            <fullName evidence="9">Cyclase</fullName>
        </recommendedName>
    </domain>
</protein>
<comment type="function">
    <text evidence="9">IGPS catalyzes the conversion of PRFAR and glutamine to IGP, AICAR and glutamate. The glutaminase domain produces the ammonia necessary for the cyclase domain to produce IGP and AICAR from PRFAR. The ammonia is channeled to the active site of the cyclase domain.</text>
</comment>
<organism evidence="13 14">
    <name type="scientific">Tetradesmus obliquus</name>
    <name type="common">Green alga</name>
    <name type="synonym">Acutodesmus obliquus</name>
    <dbReference type="NCBI Taxonomy" id="3088"/>
    <lineage>
        <taxon>Eukaryota</taxon>
        <taxon>Viridiplantae</taxon>
        <taxon>Chlorophyta</taxon>
        <taxon>core chlorophytes</taxon>
        <taxon>Chlorophyceae</taxon>
        <taxon>CS clade</taxon>
        <taxon>Sphaeropleales</taxon>
        <taxon>Scenedesmaceae</taxon>
        <taxon>Tetradesmus</taxon>
    </lineage>
</organism>
<dbReference type="Proteomes" id="UP001244341">
    <property type="component" value="Chromosome 7b"/>
</dbReference>
<comment type="pathway">
    <text evidence="1 9">Amino-acid biosynthesis; L-histidine biosynthesis; L-histidine from 5-phospho-alpha-D-ribose 1-diphosphate: step 5/9.</text>
</comment>
<dbReference type="Pfam" id="PF00117">
    <property type="entry name" value="GATase"/>
    <property type="match status" value="1"/>
</dbReference>
<dbReference type="InterPro" id="IPR011060">
    <property type="entry name" value="RibuloseP-bd_barrel"/>
</dbReference>
<dbReference type="SUPFAM" id="SSF51366">
    <property type="entry name" value="Ribulose-phoshate binding barrel"/>
    <property type="match status" value="2"/>
</dbReference>
<keyword evidence="14" id="KW-1185">Reference proteome</keyword>
<name>A0ABY8U3E7_TETOB</name>
<dbReference type="InterPro" id="IPR014640">
    <property type="entry name" value="IGPS_HisHF"/>
</dbReference>
<keyword evidence="4 9" id="KW-0315">Glutamine amidotransferase</keyword>
<evidence type="ECO:0000256" key="4">
    <source>
        <dbReference type="ARBA" id="ARBA00022962"/>
    </source>
</evidence>
<evidence type="ECO:0000256" key="9">
    <source>
        <dbReference type="PIRNR" id="PIRNR036936"/>
    </source>
</evidence>
<dbReference type="CDD" id="cd04731">
    <property type="entry name" value="HisF"/>
    <property type="match status" value="1"/>
</dbReference>
<comment type="catalytic activity">
    <reaction evidence="8 9">
        <text>L-glutamine + H2O = L-glutamate + NH4(+)</text>
        <dbReference type="Rhea" id="RHEA:15889"/>
        <dbReference type="ChEBI" id="CHEBI:15377"/>
        <dbReference type="ChEBI" id="CHEBI:28938"/>
        <dbReference type="ChEBI" id="CHEBI:29985"/>
        <dbReference type="ChEBI" id="CHEBI:58359"/>
        <dbReference type="EC" id="3.5.1.2"/>
    </reaction>
</comment>
<sequence length="601" mass="63778">MRQSQCLSQKASSSSSSSCLAPSKPSRQRCVSARAAAKEVTLLDYGAGNVRSVRNAIKKLGYSIKDVSKPSDIAAADKLIFPGVGAFGQAMDVLQQKDYVQPLVDYIQSGKPFFGICLGMQLLFEGSTESGGREGLGLIAGTVDHFDTSRGLPVPHIGWNTLDQLRASDLLASAAPSDRVYYVHSYRAMPQEANVDWVLATSYYGEDFVAAVCKGNAMATQFHPEKSGTLGLNILRGFLEPESAEARAAAADANARQLAGLAAPEGPDRGLAKRVIACLDVRSNDNGDLVVTKGDQYDVREKEGERDVRNLGKPVELAARYFDEGADEVAFLNITGYFDEGADEVAFLNITGFRDCPLEDLPMLGVLQAASERVFVPLTVGGGIRGFSAAGKDYPALTVAAEYFRSGADKVSIGSDAVLAAEEYYAAGCKTNGSTAIEQISEVYGKQAVVVSIDPRRVYVKDPAETKHTCVKASEPGPEGEAWCWWQCTVKGGREGRDIDAIQLAKAVEAMGAGEIMLNCIDNDGKGQGFDLALVDAVSKAVTIPVIASSGAGAPKHFTEVFQSTGAAAALAAGIFHREEVGIIEVKQHMAGNRVPARIAA</sequence>
<keyword evidence="9" id="KW-0511">Multifunctional enzyme</keyword>
<dbReference type="InterPro" id="IPR004651">
    <property type="entry name" value="HisF"/>
</dbReference>
<dbReference type="InterPro" id="IPR017926">
    <property type="entry name" value="GATASE"/>
</dbReference>
<dbReference type="InterPro" id="IPR010139">
    <property type="entry name" value="Imidazole-glycPsynth_HisH"/>
</dbReference>
<keyword evidence="2 9" id="KW-0028">Amino-acid biosynthesis</keyword>
<feature type="domain" description="Glutamine amidotransferase" evidence="12">
    <location>
        <begin position="42"/>
        <end position="236"/>
    </location>
</feature>
<keyword evidence="9" id="KW-0150">Chloroplast</keyword>
<evidence type="ECO:0000256" key="1">
    <source>
        <dbReference type="ARBA" id="ARBA00005091"/>
    </source>
</evidence>